<dbReference type="Pfam" id="PF13414">
    <property type="entry name" value="TPR_11"/>
    <property type="match status" value="1"/>
</dbReference>
<evidence type="ECO:0000313" key="11">
    <source>
        <dbReference type="Proteomes" id="UP000001235"/>
    </source>
</evidence>
<dbReference type="PANTHER" id="PTHR44835">
    <property type="entry name" value="UDP-N-ACETYLGLUCOSAMINE--PEPTIDE N-ACETYLGLUCOSAMINYLTRANSFERASE SPINDLY-RELATED"/>
    <property type="match status" value="1"/>
</dbReference>
<dbReference type="CAZy" id="GT41">
    <property type="family name" value="Glycosyltransferase Family 41"/>
</dbReference>
<dbReference type="eggNOG" id="COG3118">
    <property type="taxonomic scope" value="Bacteria"/>
</dbReference>
<dbReference type="PROSITE" id="PS50293">
    <property type="entry name" value="TPR_REGION"/>
    <property type="match status" value="3"/>
</dbReference>
<accession>D9SF15</accession>
<dbReference type="Proteomes" id="UP000001235">
    <property type="component" value="Chromosome"/>
</dbReference>
<dbReference type="PANTHER" id="PTHR44835:SF1">
    <property type="entry name" value="PROTEIN O-GLCNAC TRANSFERASE"/>
    <property type="match status" value="1"/>
</dbReference>
<feature type="domain" description="O-GlcNAc transferase C-terminal" evidence="9">
    <location>
        <begin position="593"/>
        <end position="772"/>
    </location>
</feature>
<evidence type="ECO:0000256" key="8">
    <source>
        <dbReference type="PROSITE-ProRule" id="PRU00339"/>
    </source>
</evidence>
<keyword evidence="11" id="KW-1185">Reference proteome</keyword>
<gene>
    <name evidence="10" type="ordered locus">Galf_1082</name>
</gene>
<dbReference type="PROSITE" id="PS50005">
    <property type="entry name" value="TPR"/>
    <property type="match status" value="5"/>
</dbReference>
<name>D9SF15_GALCS</name>
<proteinExistence type="inferred from homology"/>
<dbReference type="eggNOG" id="COG3914">
    <property type="taxonomic scope" value="Bacteria"/>
</dbReference>
<dbReference type="STRING" id="395494.Galf_1082"/>
<dbReference type="InterPro" id="IPR011990">
    <property type="entry name" value="TPR-like_helical_dom_sf"/>
</dbReference>
<dbReference type="SUPFAM" id="SSF48452">
    <property type="entry name" value="TPR-like"/>
    <property type="match status" value="2"/>
</dbReference>
<protein>
    <recommendedName>
        <fullName evidence="3">protein O-GlcNAc transferase</fullName>
        <ecNumber evidence="3">2.4.1.255</ecNumber>
    </recommendedName>
</protein>
<keyword evidence="6" id="KW-0677">Repeat</keyword>
<evidence type="ECO:0000256" key="6">
    <source>
        <dbReference type="ARBA" id="ARBA00022737"/>
    </source>
</evidence>
<dbReference type="Pfam" id="PF13432">
    <property type="entry name" value="TPR_16"/>
    <property type="match status" value="2"/>
</dbReference>
<dbReference type="InterPro" id="IPR019734">
    <property type="entry name" value="TPR_rpt"/>
</dbReference>
<evidence type="ECO:0000256" key="7">
    <source>
        <dbReference type="ARBA" id="ARBA00022803"/>
    </source>
</evidence>
<dbReference type="Pfam" id="PF07719">
    <property type="entry name" value="TPR_2"/>
    <property type="match status" value="1"/>
</dbReference>
<evidence type="ECO:0000256" key="3">
    <source>
        <dbReference type="ARBA" id="ARBA00011970"/>
    </source>
</evidence>
<evidence type="ECO:0000256" key="5">
    <source>
        <dbReference type="ARBA" id="ARBA00022679"/>
    </source>
</evidence>
<keyword evidence="5" id="KW-0808">Transferase</keyword>
<dbReference type="InterPro" id="IPR013105">
    <property type="entry name" value="TPR_2"/>
</dbReference>
<dbReference type="SMART" id="SM00028">
    <property type="entry name" value="TPR"/>
    <property type="match status" value="8"/>
</dbReference>
<evidence type="ECO:0000313" key="10">
    <source>
        <dbReference type="EMBL" id="ADL55112.1"/>
    </source>
</evidence>
<keyword evidence="4" id="KW-0328">Glycosyltransferase</keyword>
<dbReference type="Gene3D" id="1.25.40.10">
    <property type="entry name" value="Tetratricopeptide repeat domain"/>
    <property type="match status" value="4"/>
</dbReference>
<dbReference type="GO" id="GO:0097363">
    <property type="term" value="F:protein O-acetylglucosaminyltransferase activity"/>
    <property type="evidence" value="ECO:0007669"/>
    <property type="project" value="UniProtKB-EC"/>
</dbReference>
<organism evidence="10 11">
    <name type="scientific">Gallionella capsiferriformans (strain ES-2)</name>
    <name type="common">Gallionella ferruginea capsiferriformans (strain ES-2)</name>
    <dbReference type="NCBI Taxonomy" id="395494"/>
    <lineage>
        <taxon>Bacteria</taxon>
        <taxon>Pseudomonadati</taxon>
        <taxon>Pseudomonadota</taxon>
        <taxon>Betaproteobacteria</taxon>
        <taxon>Nitrosomonadales</taxon>
        <taxon>Gallionellaceae</taxon>
        <taxon>Gallionella</taxon>
    </lineage>
</organism>
<dbReference type="InterPro" id="IPR029489">
    <property type="entry name" value="OGT/SEC/SPY_C"/>
</dbReference>
<feature type="repeat" description="TPR" evidence="8">
    <location>
        <begin position="310"/>
        <end position="343"/>
    </location>
</feature>
<evidence type="ECO:0000256" key="2">
    <source>
        <dbReference type="ARBA" id="ARBA00005386"/>
    </source>
</evidence>
<feature type="repeat" description="TPR" evidence="8">
    <location>
        <begin position="344"/>
        <end position="377"/>
    </location>
</feature>
<feature type="repeat" description="TPR" evidence="8">
    <location>
        <begin position="208"/>
        <end position="241"/>
    </location>
</feature>
<feature type="repeat" description="TPR" evidence="8">
    <location>
        <begin position="242"/>
        <end position="275"/>
    </location>
</feature>
<dbReference type="KEGG" id="gca:Galf_1082"/>
<dbReference type="HOGENOM" id="CLU_001721_4_0_4"/>
<dbReference type="EC" id="2.4.1.255" evidence="3"/>
<dbReference type="OrthoDB" id="101857at2"/>
<feature type="domain" description="O-GlcNAc transferase C-terminal" evidence="9">
    <location>
        <begin position="414"/>
        <end position="573"/>
    </location>
</feature>
<reference evidence="10 11" key="1">
    <citation type="submission" date="2010-08" db="EMBL/GenBank/DDBJ databases">
        <title>Complete sequence of Gallionella capsiferriformans ES-2.</title>
        <authorList>
            <consortium name="US DOE Joint Genome Institute"/>
            <person name="Lucas S."/>
            <person name="Copeland A."/>
            <person name="Lapidus A."/>
            <person name="Cheng J.-F."/>
            <person name="Bruce D."/>
            <person name="Goodwin L."/>
            <person name="Pitluck S."/>
            <person name="Chertkov O."/>
            <person name="Davenport K.W."/>
            <person name="Detter J.C."/>
            <person name="Han C."/>
            <person name="Tapia R."/>
            <person name="Land M."/>
            <person name="Hauser L."/>
            <person name="Chang Y.-J."/>
            <person name="Jeffries C."/>
            <person name="Kyrpides N."/>
            <person name="Ivanova N."/>
            <person name="Mikhailova N."/>
            <person name="Shelobolina E.S."/>
            <person name="Picardal F."/>
            <person name="Roden E."/>
            <person name="Emerson D."/>
            <person name="Woyke T."/>
        </authorList>
    </citation>
    <scope>NUCLEOTIDE SEQUENCE [LARGE SCALE GENOMIC DNA]</scope>
    <source>
        <strain evidence="10 11">ES-2</strain>
    </source>
</reference>
<feature type="repeat" description="TPR" evidence="8">
    <location>
        <begin position="276"/>
        <end position="309"/>
    </location>
</feature>
<dbReference type="RefSeq" id="WP_013293052.1">
    <property type="nucleotide sequence ID" value="NC_014394.1"/>
</dbReference>
<dbReference type="Gene3D" id="3.40.50.11380">
    <property type="match status" value="1"/>
</dbReference>
<comment type="similarity">
    <text evidence="2">Belongs to the glycosyltransferase 41 family. O-GlcNAc transferase subfamily.</text>
</comment>
<dbReference type="Gene3D" id="3.40.50.2000">
    <property type="entry name" value="Glycogen Phosphorylase B"/>
    <property type="match status" value="1"/>
</dbReference>
<dbReference type="Pfam" id="PF13844">
    <property type="entry name" value="Glyco_transf_41"/>
    <property type="match status" value="2"/>
</dbReference>
<keyword evidence="7 8" id="KW-0802">TPR repeat</keyword>
<evidence type="ECO:0000256" key="4">
    <source>
        <dbReference type="ARBA" id="ARBA00022676"/>
    </source>
</evidence>
<dbReference type="eggNOG" id="COG0457">
    <property type="taxonomic scope" value="Bacteria"/>
</dbReference>
<dbReference type="InterPro" id="IPR051939">
    <property type="entry name" value="Glycosyltr_41/O-GlcNAc_trsf"/>
</dbReference>
<sequence length="793" mass="86537">MTIASIQQDTLRAKRLRQAGQFAEAKRLYLIVLQADPTHAQANDGMGGVELALGNPAAALGFFMAALESDPVCSQYWINYIETLLQLGQLDAAREVLALAVQQGMHGAALDALMLRLDGRAHPLDALTPLADSNVKVEPPSDQITELLTLFSEKKYADVLLVAGKMTADYPLFALGWKMLGAVLKLTGWHEAALTAMQTSVVLSPFDAQAQGNLGVAFKDLGRFEEAVASFRQALQINPDYAQAHCNLGATLKALNRPADAEASYRKALQLAPDYAEAYSNLGIVLQASGRWADAETCFVQALQLKPDLLEARSNLGHLFLENGRFLDAETCYRQVLQSAPDNAEAHSALGNVYMKLDRLDEAVACFRHAIELKPDFVVAHSNLIFALDLSGELTPATLYEERKRWNAVHAAHLDPSRPHLNVADAERRLRIGYVSADFKAHSAAYAFGNMLVNFDAGCFDVIAYSNTLVEDDLSLVFQRAVTGWRNIVGLSDEAVACRIREDQIDILVDLSGHTAGNRLLVFARKPAPIQISAWGYAAGTGLSAMDVLFSDRVVIPPAEQALYSEKISYLPSLICSFMPFNYPAVNELPALSAGTVTFGSFNRLVKSSEAVYAAWAKILLAVPGSRMILKTHELDDAVVSARVAGYFVRAGVEVGRIVLQGKTSREAHLAAFNQIDIALDPFPHGGGMTAIEGLMMGVPVITLRWPTMVGRVSASIMTTLGLTDWIAQTPQEYVDMAVQKAANLQSLSALRGRLRGIFSTSIIGDQQAYVRCVEQEYRRLWREWCVHQSAGQ</sequence>
<dbReference type="EMBL" id="CP002159">
    <property type="protein sequence ID" value="ADL55112.1"/>
    <property type="molecule type" value="Genomic_DNA"/>
</dbReference>
<evidence type="ECO:0000256" key="1">
    <source>
        <dbReference type="ARBA" id="ARBA00004922"/>
    </source>
</evidence>
<comment type="pathway">
    <text evidence="1">Protein modification; protein glycosylation.</text>
</comment>
<evidence type="ECO:0000259" key="9">
    <source>
        <dbReference type="Pfam" id="PF13844"/>
    </source>
</evidence>
<dbReference type="AlphaFoldDB" id="D9SF15"/>